<dbReference type="EMBL" id="FWYB01000008">
    <property type="protein sequence ID" value="SMD00981.1"/>
    <property type="molecule type" value="Genomic_DNA"/>
</dbReference>
<evidence type="ECO:0000256" key="2">
    <source>
        <dbReference type="ARBA" id="ARBA00022694"/>
    </source>
</evidence>
<evidence type="ECO:0000256" key="6">
    <source>
        <dbReference type="ARBA" id="ARBA00022801"/>
    </source>
</evidence>
<feature type="binding site" evidence="8">
    <location>
        <position position="64"/>
    </location>
    <ligand>
        <name>Zn(2+)</name>
        <dbReference type="ChEBI" id="CHEBI:29105"/>
        <label>1</label>
        <note>catalytic</note>
    </ligand>
</feature>
<dbReference type="Gene3D" id="3.60.15.10">
    <property type="entry name" value="Ribonuclease Z/Hydroxyacylglutathione hydrolase-like"/>
    <property type="match status" value="1"/>
</dbReference>
<keyword evidence="5 8" id="KW-0255">Endonuclease</keyword>
<evidence type="ECO:0000256" key="1">
    <source>
        <dbReference type="ARBA" id="ARBA00011738"/>
    </source>
</evidence>
<keyword evidence="3 8" id="KW-0540">Nuclease</keyword>
<dbReference type="EC" id="3.1.26.11" evidence="8"/>
<comment type="catalytic activity">
    <reaction evidence="8">
        <text>Endonucleolytic cleavage of RNA, removing extra 3' nucleotides from tRNA precursor, generating 3' termini of tRNAs. A 3'-hydroxy group is left at the tRNA terminus and a 5'-phosphoryl group is left at the trailer molecule.</text>
        <dbReference type="EC" id="3.1.26.11"/>
    </reaction>
</comment>
<protein>
    <recommendedName>
        <fullName evidence="8">Ribonuclease Z</fullName>
        <shortName evidence="8">RNase Z</shortName>
        <ecNumber evidence="8">3.1.26.11</ecNumber>
    </recommendedName>
    <alternativeName>
        <fullName evidence="8">tRNA 3 endonuclease</fullName>
    </alternativeName>
    <alternativeName>
        <fullName evidence="8">tRNase Z</fullName>
    </alternativeName>
</protein>
<evidence type="ECO:0000256" key="3">
    <source>
        <dbReference type="ARBA" id="ARBA00022722"/>
    </source>
</evidence>
<keyword evidence="10" id="KW-1185">Reference proteome</keyword>
<feature type="active site" description="Proton acceptor" evidence="8">
    <location>
        <position position="66"/>
    </location>
</feature>
<keyword evidence="6 8" id="KW-0378">Hydrolase</keyword>
<dbReference type="InterPro" id="IPR036866">
    <property type="entry name" value="RibonucZ/Hydroxyglut_hydro"/>
</dbReference>
<evidence type="ECO:0000256" key="8">
    <source>
        <dbReference type="HAMAP-Rule" id="MF_01818"/>
    </source>
</evidence>
<dbReference type="CDD" id="cd07717">
    <property type="entry name" value="RNaseZ_ZiPD-like_MBL-fold"/>
    <property type="match status" value="1"/>
</dbReference>
<keyword evidence="2 8" id="KW-0819">tRNA processing</keyword>
<keyword evidence="7 8" id="KW-0862">Zinc</keyword>
<evidence type="ECO:0000256" key="4">
    <source>
        <dbReference type="ARBA" id="ARBA00022723"/>
    </source>
</evidence>
<dbReference type="GO" id="GO:0008270">
    <property type="term" value="F:zinc ion binding"/>
    <property type="evidence" value="ECO:0007669"/>
    <property type="project" value="UniProtKB-UniRule"/>
</dbReference>
<dbReference type="PANTHER" id="PTHR46018">
    <property type="entry name" value="ZINC PHOSPHODIESTERASE ELAC PROTEIN 1"/>
    <property type="match status" value="1"/>
</dbReference>
<dbReference type="NCBIfam" id="NF000801">
    <property type="entry name" value="PRK00055.1-3"/>
    <property type="match status" value="1"/>
</dbReference>
<gene>
    <name evidence="8" type="primary">rnz</name>
    <name evidence="9" type="ORF">SAMN04488101_108114</name>
</gene>
<feature type="binding site" evidence="8">
    <location>
        <position position="212"/>
    </location>
    <ligand>
        <name>Zn(2+)</name>
        <dbReference type="ChEBI" id="CHEBI:29105"/>
        <label>1</label>
        <note>catalytic</note>
    </ligand>
</feature>
<comment type="cofactor">
    <cofactor evidence="8">
        <name>Zn(2+)</name>
        <dbReference type="ChEBI" id="CHEBI:29105"/>
    </cofactor>
    <text evidence="8">Binds 2 Zn(2+) ions.</text>
</comment>
<feature type="binding site" evidence="8">
    <location>
        <position position="62"/>
    </location>
    <ligand>
        <name>Zn(2+)</name>
        <dbReference type="ChEBI" id="CHEBI:29105"/>
        <label>1</label>
        <note>catalytic</note>
    </ligand>
</feature>
<dbReference type="OrthoDB" id="9800940at2"/>
<comment type="subunit">
    <text evidence="1 8">Homodimer.</text>
</comment>
<dbReference type="GO" id="GO:0042781">
    <property type="term" value="F:3'-tRNA processing endoribonuclease activity"/>
    <property type="evidence" value="ECO:0007669"/>
    <property type="project" value="UniProtKB-UniRule"/>
</dbReference>
<reference evidence="9 10" key="1">
    <citation type="submission" date="2017-04" db="EMBL/GenBank/DDBJ databases">
        <authorList>
            <person name="Afonso C.L."/>
            <person name="Miller P.J."/>
            <person name="Scott M.A."/>
            <person name="Spackman E."/>
            <person name="Goraichik I."/>
            <person name="Dimitrov K.M."/>
            <person name="Suarez D.L."/>
            <person name="Swayne D.E."/>
        </authorList>
    </citation>
    <scope>NUCLEOTIDE SEQUENCE [LARGE SCALE GENOMIC DNA]</scope>
    <source>
        <strain evidence="9 10">DSM 19625</strain>
    </source>
</reference>
<sequence>MKFEVTILGSSSATPVYNRNPTAQLLNCNEKFYLIDCGEGTQQQLIRYGFKANKIDFIFISHLHGDHYFGLIGLLSSLHLNGRIKPMKIFAPAALAEILELQFKHSETVLRYPLEFVFTQANIPELIFENADLTVETFVLNHRIPCTGFKFVQKKRLRKLMVEKLEAEQIPIEYYPLLKRGVDLDFPDGRVLLNADYTKDSPAPRKYCYCSDTLYDERYFESIKDCDTLYHEATFLHEMLDRANQTHHTTALQAAQIAKDTRAVKLLIGHFSSRYKVLHPLLEEARSVFENTDLALEGSTFSI</sequence>
<organism evidence="9 10">
    <name type="scientific">Pedobacter nyackensis</name>
    <dbReference type="NCBI Taxonomy" id="475255"/>
    <lineage>
        <taxon>Bacteria</taxon>
        <taxon>Pseudomonadati</taxon>
        <taxon>Bacteroidota</taxon>
        <taxon>Sphingobacteriia</taxon>
        <taxon>Sphingobacteriales</taxon>
        <taxon>Sphingobacteriaceae</taxon>
        <taxon>Pedobacter</taxon>
    </lineage>
</organism>
<feature type="binding site" evidence="8">
    <location>
        <position position="142"/>
    </location>
    <ligand>
        <name>Zn(2+)</name>
        <dbReference type="ChEBI" id="CHEBI:29105"/>
        <label>1</label>
        <note>catalytic</note>
    </ligand>
</feature>
<feature type="binding site" evidence="8">
    <location>
        <position position="270"/>
    </location>
    <ligand>
        <name>Zn(2+)</name>
        <dbReference type="ChEBI" id="CHEBI:29105"/>
        <label>2</label>
        <note>catalytic</note>
    </ligand>
</feature>
<feature type="binding site" evidence="8">
    <location>
        <position position="67"/>
    </location>
    <ligand>
        <name>Zn(2+)</name>
        <dbReference type="ChEBI" id="CHEBI:29105"/>
        <label>2</label>
        <note>catalytic</note>
    </ligand>
</feature>
<feature type="binding site" evidence="8">
    <location>
        <position position="212"/>
    </location>
    <ligand>
        <name>Zn(2+)</name>
        <dbReference type="ChEBI" id="CHEBI:29105"/>
        <label>2</label>
        <note>catalytic</note>
    </ligand>
</feature>
<evidence type="ECO:0000256" key="5">
    <source>
        <dbReference type="ARBA" id="ARBA00022759"/>
    </source>
</evidence>
<dbReference type="AlphaFoldDB" id="A0A1W2DU55"/>
<name>A0A1W2DU55_9SPHI</name>
<evidence type="ECO:0000313" key="9">
    <source>
        <dbReference type="EMBL" id="SMD00981.1"/>
    </source>
</evidence>
<dbReference type="InterPro" id="IPR013471">
    <property type="entry name" value="RNase_Z/BN"/>
</dbReference>
<dbReference type="RefSeq" id="WP_084290212.1">
    <property type="nucleotide sequence ID" value="NZ_FWYB01000008.1"/>
</dbReference>
<comment type="function">
    <text evidence="8">Zinc phosphodiesterase, which displays some tRNA 3'-processing endonuclease activity. Probably involved in tRNA maturation, by removing a 3'-trailer from precursor tRNA.</text>
</comment>
<dbReference type="PANTHER" id="PTHR46018:SF2">
    <property type="entry name" value="ZINC PHOSPHODIESTERASE ELAC PROTEIN 1"/>
    <property type="match status" value="1"/>
</dbReference>
<evidence type="ECO:0000256" key="7">
    <source>
        <dbReference type="ARBA" id="ARBA00022833"/>
    </source>
</evidence>
<feature type="binding site" evidence="8">
    <location>
        <position position="66"/>
    </location>
    <ligand>
        <name>Zn(2+)</name>
        <dbReference type="ChEBI" id="CHEBI:29105"/>
        <label>2</label>
        <note>catalytic</note>
    </ligand>
</feature>
<dbReference type="SUPFAM" id="SSF56281">
    <property type="entry name" value="Metallo-hydrolase/oxidoreductase"/>
    <property type="match status" value="1"/>
</dbReference>
<comment type="similarity">
    <text evidence="8">Belongs to the RNase Z family.</text>
</comment>
<dbReference type="STRING" id="475255.SAMN04488101_108114"/>
<dbReference type="Pfam" id="PF23023">
    <property type="entry name" value="Anti-Pycsar_Apyc1"/>
    <property type="match status" value="1"/>
</dbReference>
<dbReference type="HAMAP" id="MF_01818">
    <property type="entry name" value="RNase_Z_BN"/>
    <property type="match status" value="1"/>
</dbReference>
<dbReference type="Proteomes" id="UP000192678">
    <property type="component" value="Unassembled WGS sequence"/>
</dbReference>
<keyword evidence="4 8" id="KW-0479">Metal-binding</keyword>
<accession>A0A1W2DU55</accession>
<proteinExistence type="inferred from homology"/>
<evidence type="ECO:0000313" key="10">
    <source>
        <dbReference type="Proteomes" id="UP000192678"/>
    </source>
</evidence>